<dbReference type="Pfam" id="PF11951">
    <property type="entry name" value="Fungal_trans_2"/>
    <property type="match status" value="1"/>
</dbReference>
<dbReference type="RefSeq" id="XP_045962798.1">
    <property type="nucleotide sequence ID" value="XM_046097664.1"/>
</dbReference>
<accession>A0A9P9A1Y0</accession>
<name>A0A9P9A1Y0_9PEZI</name>
<sequence length="401" mass="45843">RHMDRLSSMGIHRRLIEHWVLHLSDALSPIPGSINPLKRIFVPIAYEGAMSPASTSTGSVALFYLVCSASAFHISAHMEDDMEKSEFMKLALSHQNEGLRHLQHSLLVDDPSQTEPVLASLLMCLTYEPATVERNFWLVHLQGVSRWLQITKIHDWAHGESAAILYQMLVGTAVFLRSQLLSEKISQDENFHFDITALSGPYHLLHIFGLPKRSLEMINKMISMVVSFRHQSPNDGRGVPLLSPDLDRVEMELYLSMPPDVHTPRATPEQNTMIHHYSQIFYYGSIIYCKRCLRGLPLKNVQSLVKEAFHHIEALAKFTGHPFSPVLWPIAIVFFETQDAHLRTRAIAWLDFIMEHSTISLWQKAKPLIISLWEQRKVIGQEEMQWDIFLSDPSTPSIMLV</sequence>
<dbReference type="InterPro" id="IPR021858">
    <property type="entry name" value="Fun_TF"/>
</dbReference>
<comment type="caution">
    <text evidence="3">The sequence shown here is derived from an EMBL/GenBank/DDBJ whole genome shotgun (WGS) entry which is preliminary data.</text>
</comment>
<evidence type="ECO:0000313" key="4">
    <source>
        <dbReference type="Proteomes" id="UP000758603"/>
    </source>
</evidence>
<dbReference type="GO" id="GO:0045944">
    <property type="term" value="P:positive regulation of transcription by RNA polymerase II"/>
    <property type="evidence" value="ECO:0007669"/>
    <property type="project" value="TreeGrafter"/>
</dbReference>
<dbReference type="GO" id="GO:0000976">
    <property type="term" value="F:transcription cis-regulatory region binding"/>
    <property type="evidence" value="ECO:0007669"/>
    <property type="project" value="TreeGrafter"/>
</dbReference>
<dbReference type="EMBL" id="JAGPXC010000002">
    <property type="protein sequence ID" value="KAH6658564.1"/>
    <property type="molecule type" value="Genomic_DNA"/>
</dbReference>
<keyword evidence="2" id="KW-0539">Nucleus</keyword>
<protein>
    <submittedName>
        <fullName evidence="3">Fungal-specific transcription factor domain-containing protein</fullName>
    </submittedName>
</protein>
<reference evidence="3" key="1">
    <citation type="journal article" date="2021" name="Nat. Commun.">
        <title>Genetic determinants of endophytism in the Arabidopsis root mycobiome.</title>
        <authorList>
            <person name="Mesny F."/>
            <person name="Miyauchi S."/>
            <person name="Thiergart T."/>
            <person name="Pickel B."/>
            <person name="Atanasova L."/>
            <person name="Karlsson M."/>
            <person name="Huettel B."/>
            <person name="Barry K.W."/>
            <person name="Haridas S."/>
            <person name="Chen C."/>
            <person name="Bauer D."/>
            <person name="Andreopoulos W."/>
            <person name="Pangilinan J."/>
            <person name="LaButti K."/>
            <person name="Riley R."/>
            <person name="Lipzen A."/>
            <person name="Clum A."/>
            <person name="Drula E."/>
            <person name="Henrissat B."/>
            <person name="Kohler A."/>
            <person name="Grigoriev I.V."/>
            <person name="Martin F.M."/>
            <person name="Hacquard S."/>
        </authorList>
    </citation>
    <scope>NUCLEOTIDE SEQUENCE</scope>
    <source>
        <strain evidence="3">MPI-SDFR-AT-0073</strain>
    </source>
</reference>
<dbReference type="GO" id="GO:0003700">
    <property type="term" value="F:DNA-binding transcription factor activity"/>
    <property type="evidence" value="ECO:0007669"/>
    <property type="project" value="TreeGrafter"/>
</dbReference>
<keyword evidence="4" id="KW-1185">Reference proteome</keyword>
<dbReference type="PANTHER" id="PTHR37534:SF51">
    <property type="entry name" value="ACRIFLAVINE SENSITIVITY CONTROL PROTEIN ACR-2"/>
    <property type="match status" value="1"/>
</dbReference>
<dbReference type="Proteomes" id="UP000758603">
    <property type="component" value="Unassembled WGS sequence"/>
</dbReference>
<dbReference type="GeneID" id="70126556"/>
<gene>
    <name evidence="3" type="ORF">BKA67DRAFT_514640</name>
</gene>
<dbReference type="AlphaFoldDB" id="A0A9P9A1Y0"/>
<organism evidence="3 4">
    <name type="scientific">Truncatella angustata</name>
    <dbReference type="NCBI Taxonomy" id="152316"/>
    <lineage>
        <taxon>Eukaryota</taxon>
        <taxon>Fungi</taxon>
        <taxon>Dikarya</taxon>
        <taxon>Ascomycota</taxon>
        <taxon>Pezizomycotina</taxon>
        <taxon>Sordariomycetes</taxon>
        <taxon>Xylariomycetidae</taxon>
        <taxon>Amphisphaeriales</taxon>
        <taxon>Sporocadaceae</taxon>
        <taxon>Truncatella</taxon>
    </lineage>
</organism>
<comment type="subcellular location">
    <subcellularLocation>
        <location evidence="1">Nucleus</location>
    </subcellularLocation>
</comment>
<evidence type="ECO:0000313" key="3">
    <source>
        <dbReference type="EMBL" id="KAH6658564.1"/>
    </source>
</evidence>
<dbReference type="PANTHER" id="PTHR37534">
    <property type="entry name" value="TRANSCRIPTIONAL ACTIVATOR PROTEIN UGA3"/>
    <property type="match status" value="1"/>
</dbReference>
<evidence type="ECO:0000256" key="2">
    <source>
        <dbReference type="ARBA" id="ARBA00023242"/>
    </source>
</evidence>
<proteinExistence type="predicted"/>
<dbReference type="OrthoDB" id="5130013at2759"/>
<feature type="non-terminal residue" evidence="3">
    <location>
        <position position="1"/>
    </location>
</feature>
<evidence type="ECO:0000256" key="1">
    <source>
        <dbReference type="ARBA" id="ARBA00004123"/>
    </source>
</evidence>
<dbReference type="GO" id="GO:0005634">
    <property type="term" value="C:nucleus"/>
    <property type="evidence" value="ECO:0007669"/>
    <property type="project" value="UniProtKB-SubCell"/>
</dbReference>